<evidence type="ECO:0000313" key="3">
    <source>
        <dbReference type="Proteomes" id="UP000254712"/>
    </source>
</evidence>
<dbReference type="EMBL" id="UGXT01000002">
    <property type="protein sequence ID" value="SUH39007.1"/>
    <property type="molecule type" value="Genomic_DNA"/>
</dbReference>
<dbReference type="Proteomes" id="UP000254712">
    <property type="component" value="Unassembled WGS sequence"/>
</dbReference>
<accession>A0A379WY19</accession>
<organism evidence="2 3">
    <name type="scientific">Salmonella enterica I</name>
    <dbReference type="NCBI Taxonomy" id="59201"/>
    <lineage>
        <taxon>Bacteria</taxon>
        <taxon>Pseudomonadati</taxon>
        <taxon>Pseudomonadota</taxon>
        <taxon>Gammaproteobacteria</taxon>
        <taxon>Enterobacterales</taxon>
        <taxon>Enterobacteriaceae</taxon>
        <taxon>Salmonella</taxon>
    </lineage>
</organism>
<evidence type="ECO:0000313" key="2">
    <source>
        <dbReference type="EMBL" id="SUH39007.1"/>
    </source>
</evidence>
<gene>
    <name evidence="2" type="ORF">NCTC8261_05354</name>
</gene>
<proteinExistence type="predicted"/>
<sequence length="90" mass="10154">MCRDTFNITVIAATAIHRQKIGNRLPCKQRVMPYITVIIDALPSIANKRPQRGEIGFIIAERDNNDKSLRRSSAQTPAYLKDDVPVHVPQ</sequence>
<feature type="compositionally biased region" description="Basic and acidic residues" evidence="1">
    <location>
        <begin position="80"/>
        <end position="90"/>
    </location>
</feature>
<evidence type="ECO:0000256" key="1">
    <source>
        <dbReference type="SAM" id="MobiDB-lite"/>
    </source>
</evidence>
<name>A0A379WY19_SALET</name>
<dbReference type="AlphaFoldDB" id="A0A379WY19"/>
<protein>
    <submittedName>
        <fullName evidence="2">Uncharacterized protein</fullName>
    </submittedName>
</protein>
<feature type="region of interest" description="Disordered" evidence="1">
    <location>
        <begin position="67"/>
        <end position="90"/>
    </location>
</feature>
<reference evidence="2 3" key="1">
    <citation type="submission" date="2018-06" db="EMBL/GenBank/DDBJ databases">
        <authorList>
            <consortium name="Pathogen Informatics"/>
            <person name="Doyle S."/>
        </authorList>
    </citation>
    <scope>NUCLEOTIDE SEQUENCE [LARGE SCALE GENOMIC DNA]</scope>
    <source>
        <strain evidence="2 3">NCTC8261</strain>
    </source>
</reference>